<evidence type="ECO:0000313" key="5">
    <source>
        <dbReference type="Proteomes" id="UP001235939"/>
    </source>
</evidence>
<evidence type="ECO:0000256" key="2">
    <source>
        <dbReference type="ARBA" id="ARBA00023180"/>
    </source>
</evidence>
<dbReference type="Pfam" id="PF17064">
    <property type="entry name" value="QVR"/>
    <property type="match status" value="1"/>
</dbReference>
<feature type="chain" id="PRO_5046919363" description="Protein quiver" evidence="3">
    <location>
        <begin position="30"/>
        <end position="166"/>
    </location>
</feature>
<keyword evidence="1 3" id="KW-0732">Signal</keyword>
<dbReference type="PANTHER" id="PTHR33562">
    <property type="entry name" value="ATILLA, ISOFORM B-RELATED-RELATED"/>
    <property type="match status" value="1"/>
</dbReference>
<dbReference type="Proteomes" id="UP001235939">
    <property type="component" value="Chromosome 18"/>
</dbReference>
<dbReference type="InterPro" id="IPR050975">
    <property type="entry name" value="Sleep_regulator"/>
</dbReference>
<gene>
    <name evidence="4" type="ORF">LAZ67_18002327</name>
</gene>
<evidence type="ECO:0000256" key="1">
    <source>
        <dbReference type="ARBA" id="ARBA00022729"/>
    </source>
</evidence>
<dbReference type="InterPro" id="IPR045860">
    <property type="entry name" value="Snake_toxin-like_sf"/>
</dbReference>
<evidence type="ECO:0000256" key="3">
    <source>
        <dbReference type="SAM" id="SignalP"/>
    </source>
</evidence>
<proteinExistence type="predicted"/>
<evidence type="ECO:0008006" key="6">
    <source>
        <dbReference type="Google" id="ProtNLM"/>
    </source>
</evidence>
<evidence type="ECO:0000313" key="4">
    <source>
        <dbReference type="EMBL" id="UYV80292.1"/>
    </source>
</evidence>
<dbReference type="InterPro" id="IPR031424">
    <property type="entry name" value="QVR-like"/>
</dbReference>
<dbReference type="EMBL" id="CP092880">
    <property type="protein sequence ID" value="UYV80292.1"/>
    <property type="molecule type" value="Genomic_DNA"/>
</dbReference>
<protein>
    <recommendedName>
        <fullName evidence="6">Protein quiver</fullName>
    </recommendedName>
</protein>
<accession>A0ABY6LGH9</accession>
<keyword evidence="2" id="KW-0325">Glycoprotein</keyword>
<dbReference type="PANTHER" id="PTHR33562:SF28">
    <property type="entry name" value="PROTEIN QUIVER"/>
    <property type="match status" value="1"/>
</dbReference>
<reference evidence="4 5" key="1">
    <citation type="submission" date="2022-01" db="EMBL/GenBank/DDBJ databases">
        <title>A chromosomal length assembly of Cordylochernes scorpioides.</title>
        <authorList>
            <person name="Zeh D."/>
            <person name="Zeh J."/>
        </authorList>
    </citation>
    <scope>NUCLEOTIDE SEQUENCE [LARGE SCALE GENOMIC DNA]</scope>
    <source>
        <strain evidence="4">IN4F17</strain>
        <tissue evidence="4">Whole Body</tissue>
    </source>
</reference>
<feature type="signal peptide" evidence="3">
    <location>
        <begin position="1"/>
        <end position="29"/>
    </location>
</feature>
<organism evidence="4 5">
    <name type="scientific">Cordylochernes scorpioides</name>
    <dbReference type="NCBI Taxonomy" id="51811"/>
    <lineage>
        <taxon>Eukaryota</taxon>
        <taxon>Metazoa</taxon>
        <taxon>Ecdysozoa</taxon>
        <taxon>Arthropoda</taxon>
        <taxon>Chelicerata</taxon>
        <taxon>Arachnida</taxon>
        <taxon>Pseudoscorpiones</taxon>
        <taxon>Cheliferoidea</taxon>
        <taxon>Chernetidae</taxon>
        <taxon>Cordylochernes</taxon>
    </lineage>
</organism>
<name>A0ABY6LGH9_9ARAC</name>
<dbReference type="CDD" id="cd23591">
    <property type="entry name" value="TFP_LU_ECD_Crim"/>
    <property type="match status" value="1"/>
</dbReference>
<dbReference type="SUPFAM" id="SSF57302">
    <property type="entry name" value="Snake toxin-like"/>
    <property type="match status" value="1"/>
</dbReference>
<sequence length="166" mass="19208">MISTSYIQILQLCWVKGWAWIWCYSCVSSEPGCGHELDWRIHHAKTCPRPDDKCVKLIETRGAEMLITRDCVSNLEIHRRDLPADRYEGCRPGAKEPKRAVYVENDIVQLEIKHTSCLSLRFHRDYWTNKTFCFCEFDHWCNGGSRYAAQGGLVTVALVLLRLLMG</sequence>
<keyword evidence="5" id="KW-1185">Reference proteome</keyword>